<keyword evidence="5" id="KW-0915">Sodium</keyword>
<evidence type="ECO:0000256" key="7">
    <source>
        <dbReference type="ARBA" id="ARBA00023201"/>
    </source>
</evidence>
<keyword evidence="7" id="KW-0406">Ion transport</keyword>
<dbReference type="GO" id="GO:0016020">
    <property type="term" value="C:membrane"/>
    <property type="evidence" value="ECO:0007669"/>
    <property type="project" value="UniProtKB-SubCell"/>
</dbReference>
<dbReference type="Pfam" id="PF01699">
    <property type="entry name" value="Na_Ca_ex"/>
    <property type="match status" value="2"/>
</dbReference>
<evidence type="ECO:0000256" key="10">
    <source>
        <dbReference type="SAM" id="Phobius"/>
    </source>
</evidence>
<gene>
    <name evidence="12" type="ORF">CEUSTIGMA_g4608.t1</name>
</gene>
<comment type="subcellular location">
    <subcellularLocation>
        <location evidence="1">Membrane</location>
        <topology evidence="1">Multi-pass membrane protein</topology>
    </subcellularLocation>
</comment>
<name>A0A250X245_9CHLO</name>
<feature type="transmembrane region" description="Helical" evidence="10">
    <location>
        <begin position="1166"/>
        <end position="1184"/>
    </location>
</feature>
<feature type="compositionally biased region" description="Polar residues" evidence="9">
    <location>
        <begin position="887"/>
        <end position="899"/>
    </location>
</feature>
<dbReference type="PANTHER" id="PTHR12266:SF0">
    <property type="entry name" value="MITOCHONDRIAL SODIUM_CALCIUM EXCHANGER PROTEIN"/>
    <property type="match status" value="1"/>
</dbReference>
<dbReference type="STRING" id="1157962.A0A250X245"/>
<comment type="caution">
    <text evidence="12">The sequence shown here is derived from an EMBL/GenBank/DDBJ whole genome shotgun (WGS) entry which is preliminary data.</text>
</comment>
<dbReference type="GO" id="GO:0006814">
    <property type="term" value="P:sodium ion transport"/>
    <property type="evidence" value="ECO:0007669"/>
    <property type="project" value="UniProtKB-KW"/>
</dbReference>
<feature type="transmembrane region" description="Helical" evidence="10">
    <location>
        <begin position="1141"/>
        <end position="1159"/>
    </location>
</feature>
<feature type="region of interest" description="Disordered" evidence="9">
    <location>
        <begin position="872"/>
        <end position="901"/>
    </location>
</feature>
<evidence type="ECO:0000256" key="3">
    <source>
        <dbReference type="ARBA" id="ARBA00022692"/>
    </source>
</evidence>
<feature type="compositionally biased region" description="Low complexity" evidence="9">
    <location>
        <begin position="316"/>
        <end position="331"/>
    </location>
</feature>
<feature type="domain" description="Sodium/calcium exchanger membrane region" evidence="11">
    <location>
        <begin position="105"/>
        <end position="242"/>
    </location>
</feature>
<dbReference type="Gene3D" id="1.20.1420.30">
    <property type="entry name" value="NCX, central ion-binding region"/>
    <property type="match status" value="2"/>
</dbReference>
<dbReference type="InterPro" id="IPR004837">
    <property type="entry name" value="NaCa_Exmemb"/>
</dbReference>
<evidence type="ECO:0000313" key="12">
    <source>
        <dbReference type="EMBL" id="GAX77163.1"/>
    </source>
</evidence>
<proteinExistence type="inferred from homology"/>
<dbReference type="Proteomes" id="UP000232323">
    <property type="component" value="Unassembled WGS sequence"/>
</dbReference>
<evidence type="ECO:0000256" key="6">
    <source>
        <dbReference type="ARBA" id="ARBA00023136"/>
    </source>
</evidence>
<feature type="compositionally biased region" description="Low complexity" evidence="9">
    <location>
        <begin position="951"/>
        <end position="962"/>
    </location>
</feature>
<feature type="domain" description="Sodium/calcium exchanger membrane region" evidence="11">
    <location>
        <begin position="1211"/>
        <end position="1285"/>
    </location>
</feature>
<feature type="transmembrane region" description="Helical" evidence="10">
    <location>
        <begin position="6"/>
        <end position="25"/>
    </location>
</feature>
<evidence type="ECO:0000259" key="11">
    <source>
        <dbReference type="Pfam" id="PF01699"/>
    </source>
</evidence>
<feature type="transmembrane region" description="Helical" evidence="10">
    <location>
        <begin position="204"/>
        <end position="221"/>
    </location>
</feature>
<evidence type="ECO:0000313" key="13">
    <source>
        <dbReference type="Proteomes" id="UP000232323"/>
    </source>
</evidence>
<sequence>MITACSFQAIVIIAFVSIAIIRFGIEEANLSHGSSNTNAVIHLLDPSEYSCSNLESVPQEVVCDFVQTCDSDSRIPYAAIYYCYIQQQGAYVEISFMVGLLFVGLPILFTLLCDAADIFICPTMALLSQAIPGLEPRVAGVTFVALGNGAPDLSSNINAIKAGNVLMSAGALTGAAMFVQCIVGSEVVRLAEGMGMKGAMLRDMMLYIVCTSGVLVFMAIGQITMGFVLWALTMYTIYVVSVVVGDGISMRRPCCLPFWSGKQSADDSSKPSEKKNLGFNWQSFRNALLRREPDQPVVLVVESPGAAAVNTHHQQGGSAAWSSDDSNNGDDGSAGGSMEWKQVGDRGALDGEAGTAIRQAHAAGSARHEDEVSDITSSLAVGGGGVNKYTSVFPAAQLFGTVAEEERENSSSSLRSELHHEDSFSREQTEPAESLKQQGSTVLNLRVFSGGHTHVIARSRLGQIVTVAHHADDFSFFGEEPDLDVALGSAEEFDGSRLMMPSSSSGTMGDTDTCYGVPCQQKTNSGHHVQHQEDSYLAANMKWDDQSKQQQQQQQRRPLPHLRGHSIAGHAIPAIDSRSGHKSFLSKVVPFLFPTSREACPCPPPASKQSFLTVRGSRAAGMSSRFLLAPPAGSQLHHTETERPAQHVEDWKINEGSSEEQKGSIKDHQHIALDLQALGHDSELGNVAPVLGGKGGGLGIRGAHTHVRVSQEQEYHDHDVDAGASGVLRDGRPLQQQGGRRARRQAAASKLIDARTYMFAVWADHIHENVSVEMCPSNTCIQQAMPEPVRKLNRAKSELSQLSRARALSMSIMSSRRNTYRSFAVSGGSSVVSNVTPTSSRLGMNMCGNYKSQLTLSPGSSPRTDDVLKAEELGRSTTESGLVPSRSLDSTTGRKNNAVPSVIPASRKVMRLGSKGRLSFVAVREPSLSAAGSATGGVNGNAALDVPPPASATSATTSTLPSRLSKATVPSRTTTHKDMQYGATCSSDLTASTATVTSVASHSVIEQLDFPQNQGDCDMGMHDGRVVETCQQPLSGQPIDYDLSRPLLDVSKEEGLDEEPFMTEDYADNGFAEFEDEGEIPMGWFQRMLSEVTAGASEEWEDQALVYRLLRYSMLPMLLPAYTLMSASIPMLDPASYSRSWLITSMMAGPLLAACYLNLYTDPVALIAAALVGCVLAVLAVLVTRGREEHEVPTLCLGGSWDCAPALFSCMGFAVGIMWVDTIASEVVGILSLSASLLRVPEGVMGLTLMAWGNSLQDLAGNTSLALNGLPSMALTACIASKIIVKEQTIHGPHSVYRK</sequence>
<evidence type="ECO:0000256" key="1">
    <source>
        <dbReference type="ARBA" id="ARBA00004141"/>
    </source>
</evidence>
<keyword evidence="7" id="KW-0739">Sodium transport</keyword>
<dbReference type="PANTHER" id="PTHR12266">
    <property type="entry name" value="NA+/CA2+ K+ INDEPENDENT EXCHANGER"/>
    <property type="match status" value="1"/>
</dbReference>
<accession>A0A250X245</accession>
<dbReference type="OrthoDB" id="407410at2759"/>
<feature type="region of interest" description="Disordered" evidence="9">
    <location>
        <begin position="311"/>
        <end position="341"/>
    </location>
</feature>
<dbReference type="InterPro" id="IPR051359">
    <property type="entry name" value="CaCA_antiporter"/>
</dbReference>
<feature type="region of interest" description="Disordered" evidence="9">
    <location>
        <begin position="722"/>
        <end position="742"/>
    </location>
</feature>
<protein>
    <recommendedName>
        <fullName evidence="11">Sodium/calcium exchanger membrane region domain-containing protein</fullName>
    </recommendedName>
</protein>
<keyword evidence="2" id="KW-0813">Transport</keyword>
<evidence type="ECO:0000256" key="5">
    <source>
        <dbReference type="ARBA" id="ARBA00023053"/>
    </source>
</evidence>
<comment type="similarity">
    <text evidence="8">Belongs to the Ca(2+):cation antiporter (CaCA) (TC 2.A.19) family. Cation/calcium exchanger (CCX) subfamily.</text>
</comment>
<organism evidence="12 13">
    <name type="scientific">Chlamydomonas eustigma</name>
    <dbReference type="NCBI Taxonomy" id="1157962"/>
    <lineage>
        <taxon>Eukaryota</taxon>
        <taxon>Viridiplantae</taxon>
        <taxon>Chlorophyta</taxon>
        <taxon>core chlorophytes</taxon>
        <taxon>Chlorophyceae</taxon>
        <taxon>CS clade</taxon>
        <taxon>Chlamydomonadales</taxon>
        <taxon>Chlamydomonadaceae</taxon>
        <taxon>Chlamydomonas</taxon>
    </lineage>
</organism>
<evidence type="ECO:0000256" key="9">
    <source>
        <dbReference type="SAM" id="MobiDB-lite"/>
    </source>
</evidence>
<keyword evidence="3 10" id="KW-0812">Transmembrane</keyword>
<feature type="transmembrane region" description="Helical" evidence="10">
    <location>
        <begin position="227"/>
        <end position="244"/>
    </location>
</feature>
<feature type="compositionally biased region" description="Basic and acidic residues" evidence="9">
    <location>
        <begin position="416"/>
        <end position="429"/>
    </location>
</feature>
<evidence type="ECO:0000256" key="2">
    <source>
        <dbReference type="ARBA" id="ARBA00022448"/>
    </source>
</evidence>
<dbReference type="InterPro" id="IPR044880">
    <property type="entry name" value="NCX_ion-bd_dom_sf"/>
</dbReference>
<keyword evidence="13" id="KW-1185">Reference proteome</keyword>
<feature type="transmembrane region" description="Helical" evidence="10">
    <location>
        <begin position="90"/>
        <end position="109"/>
    </location>
</feature>
<dbReference type="EMBL" id="BEGY01000022">
    <property type="protein sequence ID" value="GAX77163.1"/>
    <property type="molecule type" value="Genomic_DNA"/>
</dbReference>
<feature type="transmembrane region" description="Helical" evidence="10">
    <location>
        <begin position="165"/>
        <end position="183"/>
    </location>
</feature>
<feature type="region of interest" description="Disordered" evidence="9">
    <location>
        <begin position="407"/>
        <end position="439"/>
    </location>
</feature>
<feature type="transmembrane region" description="Helical" evidence="10">
    <location>
        <begin position="1204"/>
        <end position="1220"/>
    </location>
</feature>
<evidence type="ECO:0000256" key="8">
    <source>
        <dbReference type="ARBA" id="ARBA00038187"/>
    </source>
</evidence>
<keyword evidence="6 10" id="KW-0472">Membrane</keyword>
<dbReference type="GO" id="GO:0008324">
    <property type="term" value="F:monoatomic cation transmembrane transporter activity"/>
    <property type="evidence" value="ECO:0007669"/>
    <property type="project" value="TreeGrafter"/>
</dbReference>
<feature type="region of interest" description="Disordered" evidence="9">
    <location>
        <begin position="949"/>
        <end position="975"/>
    </location>
</feature>
<keyword evidence="4 10" id="KW-1133">Transmembrane helix</keyword>
<evidence type="ECO:0000256" key="4">
    <source>
        <dbReference type="ARBA" id="ARBA00022989"/>
    </source>
</evidence>
<reference evidence="12 13" key="1">
    <citation type="submission" date="2017-08" db="EMBL/GenBank/DDBJ databases">
        <title>Acidophilic green algal genome provides insights into adaptation to an acidic environment.</title>
        <authorList>
            <person name="Hirooka S."/>
            <person name="Hirose Y."/>
            <person name="Kanesaki Y."/>
            <person name="Higuchi S."/>
            <person name="Fujiwara T."/>
            <person name="Onuma R."/>
            <person name="Era A."/>
            <person name="Ohbayashi R."/>
            <person name="Uzuka A."/>
            <person name="Nozaki H."/>
            <person name="Yoshikawa H."/>
            <person name="Miyagishima S.Y."/>
        </authorList>
    </citation>
    <scope>NUCLEOTIDE SEQUENCE [LARGE SCALE GENOMIC DNA]</scope>
    <source>
        <strain evidence="12 13">NIES-2499</strain>
    </source>
</reference>